<feature type="chain" id="PRO_5010529029" evidence="12">
    <location>
        <begin position="22"/>
        <end position="784"/>
    </location>
</feature>
<name>A0A1T4N7I8_9BACT</name>
<keyword evidence="5 12" id="KW-0732">Signal</keyword>
<evidence type="ECO:0000256" key="9">
    <source>
        <dbReference type="ARBA" id="ARBA00023237"/>
    </source>
</evidence>
<dbReference type="RefSeq" id="WP_025070446.1">
    <property type="nucleotide sequence ID" value="NZ_FUXK01000009.1"/>
</dbReference>
<dbReference type="SUPFAM" id="SSF49464">
    <property type="entry name" value="Carboxypeptidase regulatory domain-like"/>
    <property type="match status" value="1"/>
</dbReference>
<keyword evidence="2 10" id="KW-0813">Transport</keyword>
<reference evidence="15 16" key="1">
    <citation type="submission" date="2017-02" db="EMBL/GenBank/DDBJ databases">
        <authorList>
            <person name="Peterson S.W."/>
        </authorList>
    </citation>
    <scope>NUCLEOTIDE SEQUENCE [LARGE SCALE GENOMIC DNA]</scope>
    <source>
        <strain evidence="15 16">ATCC 43324</strain>
    </source>
</reference>
<keyword evidence="6 11" id="KW-0798">TonB box</keyword>
<evidence type="ECO:0000259" key="13">
    <source>
        <dbReference type="Pfam" id="PF00593"/>
    </source>
</evidence>
<keyword evidence="7 10" id="KW-0472">Membrane</keyword>
<dbReference type="CDD" id="cd01347">
    <property type="entry name" value="ligand_gated_channel"/>
    <property type="match status" value="1"/>
</dbReference>
<evidence type="ECO:0000256" key="11">
    <source>
        <dbReference type="RuleBase" id="RU003357"/>
    </source>
</evidence>
<evidence type="ECO:0000313" key="16">
    <source>
        <dbReference type="Proteomes" id="UP000190065"/>
    </source>
</evidence>
<evidence type="ECO:0000256" key="8">
    <source>
        <dbReference type="ARBA" id="ARBA00023170"/>
    </source>
</evidence>
<accession>A0A1T4N7I8</accession>
<keyword evidence="9 10" id="KW-0998">Cell outer membrane</keyword>
<dbReference type="InterPro" id="IPR012910">
    <property type="entry name" value="Plug_dom"/>
</dbReference>
<evidence type="ECO:0000256" key="3">
    <source>
        <dbReference type="ARBA" id="ARBA00022452"/>
    </source>
</evidence>
<dbReference type="GO" id="GO:0009279">
    <property type="term" value="C:cell outer membrane"/>
    <property type="evidence" value="ECO:0007669"/>
    <property type="project" value="UniProtKB-SubCell"/>
</dbReference>
<dbReference type="PROSITE" id="PS52016">
    <property type="entry name" value="TONB_DEPENDENT_REC_3"/>
    <property type="match status" value="1"/>
</dbReference>
<organism evidence="15 16">
    <name type="scientific">Segatella oulorum</name>
    <dbReference type="NCBI Taxonomy" id="28136"/>
    <lineage>
        <taxon>Bacteria</taxon>
        <taxon>Pseudomonadati</taxon>
        <taxon>Bacteroidota</taxon>
        <taxon>Bacteroidia</taxon>
        <taxon>Bacteroidales</taxon>
        <taxon>Prevotellaceae</taxon>
        <taxon>Segatella</taxon>
    </lineage>
</organism>
<dbReference type="Gene3D" id="2.60.40.1120">
    <property type="entry name" value="Carboxypeptidase-like, regulatory domain"/>
    <property type="match status" value="1"/>
</dbReference>
<evidence type="ECO:0000256" key="2">
    <source>
        <dbReference type="ARBA" id="ARBA00022448"/>
    </source>
</evidence>
<evidence type="ECO:0000256" key="6">
    <source>
        <dbReference type="ARBA" id="ARBA00023077"/>
    </source>
</evidence>
<dbReference type="InterPro" id="IPR000531">
    <property type="entry name" value="Beta-barrel_TonB"/>
</dbReference>
<dbReference type="PANTHER" id="PTHR30069:SF29">
    <property type="entry name" value="HEMOGLOBIN AND HEMOGLOBIN-HAPTOGLOBIN-BINDING PROTEIN 1-RELATED"/>
    <property type="match status" value="1"/>
</dbReference>
<dbReference type="Gene3D" id="2.170.130.10">
    <property type="entry name" value="TonB-dependent receptor, plug domain"/>
    <property type="match status" value="1"/>
</dbReference>
<dbReference type="SUPFAM" id="SSF56935">
    <property type="entry name" value="Porins"/>
    <property type="match status" value="1"/>
</dbReference>
<feature type="signal peptide" evidence="12">
    <location>
        <begin position="1"/>
        <end position="21"/>
    </location>
</feature>
<dbReference type="InterPro" id="IPR008969">
    <property type="entry name" value="CarboxyPept-like_regulatory"/>
</dbReference>
<dbReference type="InterPro" id="IPR036942">
    <property type="entry name" value="Beta-barrel_TonB_sf"/>
</dbReference>
<comment type="subcellular location">
    <subcellularLocation>
        <location evidence="1 10">Cell outer membrane</location>
        <topology evidence="1 10">Multi-pass membrane protein</topology>
    </subcellularLocation>
</comment>
<dbReference type="Gene3D" id="2.40.170.20">
    <property type="entry name" value="TonB-dependent receptor, beta-barrel domain"/>
    <property type="match status" value="1"/>
</dbReference>
<dbReference type="eggNOG" id="COG4771">
    <property type="taxonomic scope" value="Bacteria"/>
</dbReference>
<dbReference type="EMBL" id="FUXK01000009">
    <property type="protein sequence ID" value="SJZ75260.1"/>
    <property type="molecule type" value="Genomic_DNA"/>
</dbReference>
<feature type="domain" description="TonB-dependent receptor-like beta-barrel" evidence="13">
    <location>
        <begin position="376"/>
        <end position="740"/>
    </location>
</feature>
<evidence type="ECO:0000256" key="7">
    <source>
        <dbReference type="ARBA" id="ARBA00023136"/>
    </source>
</evidence>
<dbReference type="Pfam" id="PF07715">
    <property type="entry name" value="Plug"/>
    <property type="match status" value="1"/>
</dbReference>
<protein>
    <submittedName>
        <fullName evidence="15">Outer membrane receptor proteins, mostly Fe transport</fullName>
    </submittedName>
</protein>
<evidence type="ECO:0000256" key="12">
    <source>
        <dbReference type="SAM" id="SignalP"/>
    </source>
</evidence>
<dbReference type="GO" id="GO:0015344">
    <property type="term" value="F:siderophore uptake transmembrane transporter activity"/>
    <property type="evidence" value="ECO:0007669"/>
    <property type="project" value="TreeGrafter"/>
</dbReference>
<proteinExistence type="inferred from homology"/>
<dbReference type="Pfam" id="PF00593">
    <property type="entry name" value="TonB_dep_Rec_b-barrel"/>
    <property type="match status" value="1"/>
</dbReference>
<evidence type="ECO:0000259" key="14">
    <source>
        <dbReference type="Pfam" id="PF07715"/>
    </source>
</evidence>
<evidence type="ECO:0000313" key="15">
    <source>
        <dbReference type="EMBL" id="SJZ75260.1"/>
    </source>
</evidence>
<dbReference type="Proteomes" id="UP000190065">
    <property type="component" value="Unassembled WGS sequence"/>
</dbReference>
<evidence type="ECO:0000256" key="10">
    <source>
        <dbReference type="PROSITE-ProRule" id="PRU01360"/>
    </source>
</evidence>
<dbReference type="STRING" id="28136.SAMN02745202_00972"/>
<comment type="similarity">
    <text evidence="10 11">Belongs to the TonB-dependent receptor family.</text>
</comment>
<evidence type="ECO:0000256" key="1">
    <source>
        <dbReference type="ARBA" id="ARBA00004571"/>
    </source>
</evidence>
<gene>
    <name evidence="15" type="ORF">SAMN02745202_00972</name>
</gene>
<dbReference type="PANTHER" id="PTHR30069">
    <property type="entry name" value="TONB-DEPENDENT OUTER MEMBRANE RECEPTOR"/>
    <property type="match status" value="1"/>
</dbReference>
<sequence>MKRKKLFLTLLFCWGCMALWAQQQLKFKVEEQGTQQPLEGIYISLTPNGSTKAAYTAVTDAAGEAVFNLEKQGVYHYQIIAVGYVTASGEVQLPQKETVKITLREDVMHLNDVVVTGSRTERPVKLSPITTQVLGGKALVDAGYSDLQHALQQETPGMNIQKVGFGNEISMQGLDARHVLFLQDGERMTGEMAGNLDYERFNLHAIDRIEIVKGASSTLYGSRASGAVINLISKKAAKPLDIQAGFRWGQMNERNYKQPSKRDFLYMFEKNSDRPNLQAWVSAGMKYKAITSQTDVWYSSSDAFYLYQATHDQKVYTKEANPFLPHDIVLNSVVARPPMGIEGTEHVSLAQKFYFDPVKNLSMQVYGTLFFMNSYDLIQDLNFTQSRDFMTGFKAKYDVKNWFSVQLSLHGDFYQRFKRHERIDERKVVYKSQILEPRLSLTSNYFNHHSFIFGIEHTSDDLTSDRFVNRKMTTRALRETEYFLQDEWTPTTHWMLSLGVRTNFSKAFGFMWMPKLAAKYSLNEQWAFRANYSMGYRAPSIKELFFNWDHLGMFQIRGNEELRPEKNHYVSVGTEYSTNRFFMNVNAYGNFFRKKIEGVWHIYDMQYNFEYTNLRNQRMLGVEAILKWHFIDGFTLNGTYSYVNVSKQQGIQVNTTSPHAATGSLDYTLNRKNYRLKTIFSASLMGQKQFDVQDRVWVDEHHKSYDAYFRCTLPTYVLCNLAIGQTFYNKVKVTLGVDNLFNYVPHTLGSGITMFNVPATCGARGYVQVEFLMDEIVKSLKHKR</sequence>
<evidence type="ECO:0000256" key="5">
    <source>
        <dbReference type="ARBA" id="ARBA00022729"/>
    </source>
</evidence>
<feature type="domain" description="TonB-dependent receptor plug" evidence="14">
    <location>
        <begin position="126"/>
        <end position="228"/>
    </location>
</feature>
<keyword evidence="4 10" id="KW-0812">Transmembrane</keyword>
<dbReference type="InterPro" id="IPR037066">
    <property type="entry name" value="Plug_dom_sf"/>
</dbReference>
<evidence type="ECO:0000256" key="4">
    <source>
        <dbReference type="ARBA" id="ARBA00022692"/>
    </source>
</evidence>
<keyword evidence="8 15" id="KW-0675">Receptor</keyword>
<dbReference type="AlphaFoldDB" id="A0A1T4N7I8"/>
<dbReference type="InterPro" id="IPR039426">
    <property type="entry name" value="TonB-dep_rcpt-like"/>
</dbReference>
<dbReference type="GO" id="GO:0044718">
    <property type="term" value="P:siderophore transmembrane transport"/>
    <property type="evidence" value="ECO:0007669"/>
    <property type="project" value="TreeGrafter"/>
</dbReference>
<keyword evidence="3 10" id="KW-1134">Transmembrane beta strand</keyword>